<organism evidence="8">
    <name type="scientific">Chlorella variabilis</name>
    <name type="common">Green alga</name>
    <dbReference type="NCBI Taxonomy" id="554065"/>
    <lineage>
        <taxon>Eukaryota</taxon>
        <taxon>Viridiplantae</taxon>
        <taxon>Chlorophyta</taxon>
        <taxon>core chlorophytes</taxon>
        <taxon>Trebouxiophyceae</taxon>
        <taxon>Chlorellales</taxon>
        <taxon>Chlorellaceae</taxon>
        <taxon>Chlorella clade</taxon>
        <taxon>Chlorella</taxon>
    </lineage>
</organism>
<feature type="transmembrane region" description="Helical" evidence="6">
    <location>
        <begin position="64"/>
        <end position="82"/>
    </location>
</feature>
<evidence type="ECO:0000256" key="4">
    <source>
        <dbReference type="ARBA" id="ARBA00022989"/>
    </source>
</evidence>
<evidence type="ECO:0000256" key="1">
    <source>
        <dbReference type="ARBA" id="ARBA00004141"/>
    </source>
</evidence>
<keyword evidence="8" id="KW-1185">Reference proteome</keyword>
<keyword evidence="3 6" id="KW-0812">Transmembrane</keyword>
<dbReference type="InterPro" id="IPR002293">
    <property type="entry name" value="AA/rel_permease1"/>
</dbReference>
<dbReference type="Pfam" id="PF13520">
    <property type="entry name" value="AA_permease_2"/>
    <property type="match status" value="1"/>
</dbReference>
<keyword evidence="4 6" id="KW-1133">Transmembrane helix</keyword>
<dbReference type="OrthoDB" id="512288at2759"/>
<dbReference type="KEGG" id="cvr:CHLNCDRAFT_36103"/>
<comment type="subcellular location">
    <subcellularLocation>
        <location evidence="1">Membrane</location>
        <topology evidence="1">Multi-pass membrane protein</topology>
    </subcellularLocation>
</comment>
<dbReference type="GeneID" id="17353751"/>
<dbReference type="OMA" id="IGWASAY"/>
<feature type="transmembrane region" description="Helical" evidence="6">
    <location>
        <begin position="222"/>
        <end position="243"/>
    </location>
</feature>
<dbReference type="Gene3D" id="1.20.1740.10">
    <property type="entry name" value="Amino acid/polyamine transporter I"/>
    <property type="match status" value="1"/>
</dbReference>
<evidence type="ECO:0000256" key="3">
    <source>
        <dbReference type="ARBA" id="ARBA00022692"/>
    </source>
</evidence>
<name>E1ZIV5_CHLVA</name>
<feature type="transmembrane region" description="Helical" evidence="6">
    <location>
        <begin position="94"/>
        <end position="114"/>
    </location>
</feature>
<sequence>MARWGGTAVVESWGGTLAFLKEYWAALRNTHQIFWRIAFRRRTLEEELQEALLRGSLRKAFSGFDLLLLGLGIVIGSGWAQLSGVTAQQFAGPSIILSYLFSGVAMLLAAACFAELVTEYPVSGGAFAFVMINFGELAAFVTLGGLVLEYALGMAAVARGFSRYLARLCNLDQNLFVLEFYDCPPGLEPPDCPYTHSFDFMAAGVVVFVSFLLSIGVRESAFFITAVTAIKVVLLVFISIVGYTRAGPTCEDTSQCVGMSCADYCQLQGVSSATDPFFDPDFGANGVFLGAAALFFTYTGMDAICNAAEEARDVAHLPWALVGTVGVSMLLYTMLAVAMMYIATPNAAKPALPPIGQPSETALTFTTAFYIVSLAALSGIVTALTVGLFSLSRIVMAASRDWLLPPFLARISPRTQTPLVAQMVLGVIIGGTGEQLTLHLGLSF</sequence>
<feature type="transmembrane region" description="Helical" evidence="6">
    <location>
        <begin position="194"/>
        <end position="215"/>
    </location>
</feature>
<dbReference type="GO" id="GO:0005886">
    <property type="term" value="C:plasma membrane"/>
    <property type="evidence" value="ECO:0007669"/>
    <property type="project" value="TreeGrafter"/>
</dbReference>
<evidence type="ECO:0000256" key="2">
    <source>
        <dbReference type="ARBA" id="ARBA00008572"/>
    </source>
</evidence>
<comment type="similarity">
    <text evidence="2">Belongs to the amino acid-polyamine-organocation (APC) superfamily. Cationic amino acid transporter (CAT) (TC 2.A.3.3) family.</text>
</comment>
<dbReference type="Proteomes" id="UP000008141">
    <property type="component" value="Unassembled WGS sequence"/>
</dbReference>
<keyword evidence="5 6" id="KW-0472">Membrane</keyword>
<dbReference type="EMBL" id="GL433848">
    <property type="protein sequence ID" value="EFN54400.1"/>
    <property type="molecule type" value="Genomic_DNA"/>
</dbReference>
<dbReference type="eggNOG" id="KOG1286">
    <property type="taxonomic scope" value="Eukaryota"/>
</dbReference>
<evidence type="ECO:0008006" key="9">
    <source>
        <dbReference type="Google" id="ProtNLM"/>
    </source>
</evidence>
<protein>
    <recommendedName>
        <fullName evidence="9">Cationic amino acid transporter C-terminal domain-containing protein</fullName>
    </recommendedName>
</protein>
<accession>E1ZIV5</accession>
<dbReference type="InParanoid" id="E1ZIV5"/>
<dbReference type="AlphaFoldDB" id="E1ZIV5"/>
<dbReference type="GO" id="GO:0015171">
    <property type="term" value="F:amino acid transmembrane transporter activity"/>
    <property type="evidence" value="ECO:0007669"/>
    <property type="project" value="TreeGrafter"/>
</dbReference>
<dbReference type="RefSeq" id="XP_005846502.1">
    <property type="nucleotide sequence ID" value="XM_005846440.1"/>
</dbReference>
<feature type="transmembrane region" description="Helical" evidence="6">
    <location>
        <begin position="126"/>
        <end position="148"/>
    </location>
</feature>
<gene>
    <name evidence="7" type="ORF">CHLNCDRAFT_36103</name>
</gene>
<proteinExistence type="inferred from homology"/>
<evidence type="ECO:0000313" key="8">
    <source>
        <dbReference type="Proteomes" id="UP000008141"/>
    </source>
</evidence>
<feature type="transmembrane region" description="Helical" evidence="6">
    <location>
        <begin position="362"/>
        <end position="391"/>
    </location>
</feature>
<dbReference type="PIRSF" id="PIRSF006060">
    <property type="entry name" value="AA_transporter"/>
    <property type="match status" value="1"/>
</dbReference>
<feature type="transmembrane region" description="Helical" evidence="6">
    <location>
        <begin position="317"/>
        <end position="342"/>
    </location>
</feature>
<evidence type="ECO:0000313" key="7">
    <source>
        <dbReference type="EMBL" id="EFN54400.1"/>
    </source>
</evidence>
<dbReference type="PANTHER" id="PTHR43243:SF41">
    <property type="entry name" value="CATIONIC AMINO ACID TRANSPORTER 7, CHLOROPLASTIC"/>
    <property type="match status" value="1"/>
</dbReference>
<reference evidence="7 8" key="1">
    <citation type="journal article" date="2010" name="Plant Cell">
        <title>The Chlorella variabilis NC64A genome reveals adaptation to photosymbiosis, coevolution with viruses, and cryptic sex.</title>
        <authorList>
            <person name="Blanc G."/>
            <person name="Duncan G."/>
            <person name="Agarkova I."/>
            <person name="Borodovsky M."/>
            <person name="Gurnon J."/>
            <person name="Kuo A."/>
            <person name="Lindquist E."/>
            <person name="Lucas S."/>
            <person name="Pangilinan J."/>
            <person name="Polle J."/>
            <person name="Salamov A."/>
            <person name="Terry A."/>
            <person name="Yamada T."/>
            <person name="Dunigan D.D."/>
            <person name="Grigoriev I.V."/>
            <person name="Claverie J.M."/>
            <person name="Van Etten J.L."/>
        </authorList>
    </citation>
    <scope>NUCLEOTIDE SEQUENCE [LARGE SCALE GENOMIC DNA]</scope>
    <source>
        <strain evidence="7 8">NC64A</strain>
    </source>
</reference>
<dbReference type="PANTHER" id="PTHR43243">
    <property type="entry name" value="INNER MEMBRANE TRANSPORTER YGJI-RELATED"/>
    <property type="match status" value="1"/>
</dbReference>
<evidence type="ECO:0000256" key="5">
    <source>
        <dbReference type="ARBA" id="ARBA00023136"/>
    </source>
</evidence>
<feature type="transmembrane region" description="Helical" evidence="6">
    <location>
        <begin position="282"/>
        <end position="305"/>
    </location>
</feature>
<evidence type="ECO:0000256" key="6">
    <source>
        <dbReference type="SAM" id="Phobius"/>
    </source>
</evidence>